<dbReference type="InterPro" id="IPR015943">
    <property type="entry name" value="WD40/YVTN_repeat-like_dom_sf"/>
</dbReference>
<reference evidence="4 5" key="1">
    <citation type="submission" date="2024-01" db="EMBL/GenBank/DDBJ databases">
        <title>The genomes of 5 underutilized Papilionoideae crops provide insights into root nodulation and disease resistanc.</title>
        <authorList>
            <person name="Jiang F."/>
        </authorList>
    </citation>
    <scope>NUCLEOTIDE SEQUENCE [LARGE SCALE GENOMIC DNA]</scope>
    <source>
        <strain evidence="4">JINMINGXINNONG_FW02</strain>
        <tissue evidence="4">Leaves</tissue>
    </source>
</reference>
<evidence type="ECO:0000313" key="4">
    <source>
        <dbReference type="EMBL" id="KAK7342522.1"/>
    </source>
</evidence>
<dbReference type="Gene3D" id="2.130.10.10">
    <property type="entry name" value="YVTN repeat-like/Quinoprotein amine dehydrogenase"/>
    <property type="match status" value="1"/>
</dbReference>
<dbReference type="Pfam" id="PF00400">
    <property type="entry name" value="WD40"/>
    <property type="match status" value="2"/>
</dbReference>
<gene>
    <name evidence="4" type="ORF">VNO80_25477</name>
</gene>
<dbReference type="InterPro" id="IPR020472">
    <property type="entry name" value="WD40_PAC1"/>
</dbReference>
<evidence type="ECO:0000256" key="1">
    <source>
        <dbReference type="ARBA" id="ARBA00022574"/>
    </source>
</evidence>
<dbReference type="InterPro" id="IPR036322">
    <property type="entry name" value="WD40_repeat_dom_sf"/>
</dbReference>
<dbReference type="PROSITE" id="PS50082">
    <property type="entry name" value="WD_REPEATS_2"/>
    <property type="match status" value="2"/>
</dbReference>
<evidence type="ECO:0000313" key="5">
    <source>
        <dbReference type="Proteomes" id="UP001374584"/>
    </source>
</evidence>
<dbReference type="EMBL" id="JAYMYR010000009">
    <property type="protein sequence ID" value="KAK7342522.1"/>
    <property type="molecule type" value="Genomic_DNA"/>
</dbReference>
<dbReference type="AlphaFoldDB" id="A0AAN9LUR6"/>
<dbReference type="InterPro" id="IPR019775">
    <property type="entry name" value="WD40_repeat_CS"/>
</dbReference>
<keyword evidence="1 3" id="KW-0853">WD repeat</keyword>
<keyword evidence="5" id="KW-1185">Reference proteome</keyword>
<evidence type="ECO:0000256" key="3">
    <source>
        <dbReference type="PROSITE-ProRule" id="PRU00221"/>
    </source>
</evidence>
<dbReference type="SMART" id="SM00320">
    <property type="entry name" value="WD40"/>
    <property type="match status" value="3"/>
</dbReference>
<dbReference type="PRINTS" id="PR00320">
    <property type="entry name" value="GPROTEINBRPT"/>
</dbReference>
<name>A0AAN9LUR6_PHACN</name>
<comment type="caution">
    <text evidence="4">The sequence shown here is derived from an EMBL/GenBank/DDBJ whole genome shotgun (WGS) entry which is preliminary data.</text>
</comment>
<dbReference type="PROSITE" id="PS00678">
    <property type="entry name" value="WD_REPEATS_1"/>
    <property type="match status" value="1"/>
</dbReference>
<dbReference type="PANTHER" id="PTHR44489">
    <property type="match status" value="1"/>
</dbReference>
<dbReference type="InterPro" id="IPR044715">
    <property type="entry name" value="WDR86-like"/>
</dbReference>
<accession>A0AAN9LUR6</accession>
<feature type="repeat" description="WD" evidence="3">
    <location>
        <begin position="116"/>
        <end position="145"/>
    </location>
</feature>
<dbReference type="Proteomes" id="UP001374584">
    <property type="component" value="Unassembled WGS sequence"/>
</dbReference>
<dbReference type="InterPro" id="IPR001680">
    <property type="entry name" value="WD40_rpt"/>
</dbReference>
<protein>
    <submittedName>
        <fullName evidence="4">Uncharacterized protein</fullName>
    </submittedName>
</protein>
<evidence type="ECO:0000256" key="2">
    <source>
        <dbReference type="ARBA" id="ARBA00022737"/>
    </source>
</evidence>
<sequence length="235" mass="26205">MGPMLLRCLRNHLEVYANIGPITTVCQCVKALNFGTQVNSLINEGPWVFVGLNNAIKALNTETNLEFTLDGPKGRILHMTVGNNILFVGAEMLYSGSMDQSIKVWDMDTLQCTMTLNEHNDVVTSLICWDEFLLSSSFDGTIKIWACMEVGTLNVGIVSLFGMPDEKGKHILFSSCRDNSVRMYELPSFSERGLLYAKKDISPFELGPDELFFTGDGTGLVSIWKWNELPKMTSN</sequence>
<feature type="repeat" description="WD" evidence="3">
    <location>
        <begin position="92"/>
        <end position="115"/>
    </location>
</feature>
<dbReference type="PANTHER" id="PTHR44489:SF14">
    <property type="entry name" value="ZINC FINGER CCCH DOMAIN-CONTAINING PROTEIN 59-RELATED"/>
    <property type="match status" value="1"/>
</dbReference>
<organism evidence="4 5">
    <name type="scientific">Phaseolus coccineus</name>
    <name type="common">Scarlet runner bean</name>
    <name type="synonym">Phaseolus multiflorus</name>
    <dbReference type="NCBI Taxonomy" id="3886"/>
    <lineage>
        <taxon>Eukaryota</taxon>
        <taxon>Viridiplantae</taxon>
        <taxon>Streptophyta</taxon>
        <taxon>Embryophyta</taxon>
        <taxon>Tracheophyta</taxon>
        <taxon>Spermatophyta</taxon>
        <taxon>Magnoliopsida</taxon>
        <taxon>eudicotyledons</taxon>
        <taxon>Gunneridae</taxon>
        <taxon>Pentapetalae</taxon>
        <taxon>rosids</taxon>
        <taxon>fabids</taxon>
        <taxon>Fabales</taxon>
        <taxon>Fabaceae</taxon>
        <taxon>Papilionoideae</taxon>
        <taxon>50 kb inversion clade</taxon>
        <taxon>NPAAA clade</taxon>
        <taxon>indigoferoid/millettioid clade</taxon>
        <taxon>Phaseoleae</taxon>
        <taxon>Phaseolus</taxon>
    </lineage>
</organism>
<proteinExistence type="predicted"/>
<dbReference type="SUPFAM" id="SSF50978">
    <property type="entry name" value="WD40 repeat-like"/>
    <property type="match status" value="1"/>
</dbReference>
<keyword evidence="2" id="KW-0677">Repeat</keyword>